<protein>
    <recommendedName>
        <fullName evidence="3">UDP-3-O-[3-hydroxymyristoyl] glucosamine N-acyltransferase</fullName>
    </recommendedName>
</protein>
<dbReference type="EMBL" id="JAQMUH010000033">
    <property type="protein sequence ID" value="MDB9538491.1"/>
    <property type="molecule type" value="Genomic_DNA"/>
</dbReference>
<name>A0ABT5APX6_9CYAN</name>
<dbReference type="RefSeq" id="WP_271731041.1">
    <property type="nucleotide sequence ID" value="NZ_JANQDP010000032.1"/>
</dbReference>
<evidence type="ECO:0000313" key="1">
    <source>
        <dbReference type="EMBL" id="MDB9538491.1"/>
    </source>
</evidence>
<dbReference type="PANTHER" id="PTHR43300:SF11">
    <property type="entry name" value="ACETYLTRANSFERASE RV3034C-RELATED"/>
    <property type="match status" value="1"/>
</dbReference>
<evidence type="ECO:0000313" key="2">
    <source>
        <dbReference type="Proteomes" id="UP001212499"/>
    </source>
</evidence>
<comment type="caution">
    <text evidence="1">The sequence shown here is derived from an EMBL/GenBank/DDBJ whole genome shotgun (WGS) entry which is preliminary data.</text>
</comment>
<evidence type="ECO:0008006" key="3">
    <source>
        <dbReference type="Google" id="ProtNLM"/>
    </source>
</evidence>
<dbReference type="Pfam" id="PF00132">
    <property type="entry name" value="Hexapep"/>
    <property type="match status" value="2"/>
</dbReference>
<proteinExistence type="predicted"/>
<dbReference type="Gene3D" id="3.40.1390.10">
    <property type="entry name" value="MurE/MurF, N-terminal domain"/>
    <property type="match status" value="1"/>
</dbReference>
<dbReference type="InterPro" id="IPR011004">
    <property type="entry name" value="Trimer_LpxA-like_sf"/>
</dbReference>
<sequence>MPIRVPDNQLSLSQLFPDQRIIKDGDFSHLNKPDAEDEGALVYCENEKFFQQAVQNPYVSAIITTRVFAERCPISCVISDTPRLEYYRLYNHLQSQGLLSPVMEFGRGNLCQIHPTALISPKSLIDDGVVIEPQVIIGDNVVIGKGTYIAAGTVIGTDGLMPLWDTDGTALRVHHAGSVVIGNHTNILANSVIVRSVFPEPTTIGNNTYIGIMTNIGHDAYVGNQCFIAGNCVIAGVARIEDGVKIWASSSITHGCHVAKNAQIMMGSVVISNVKEGEVISGNFAYNHRQHTTKYLKESKG</sequence>
<dbReference type="Gene3D" id="2.160.10.10">
    <property type="entry name" value="Hexapeptide repeat proteins"/>
    <property type="match status" value="1"/>
</dbReference>
<dbReference type="SUPFAM" id="SSF51161">
    <property type="entry name" value="Trimeric LpxA-like enzymes"/>
    <property type="match status" value="1"/>
</dbReference>
<gene>
    <name evidence="1" type="ORF">PN457_02225</name>
</gene>
<accession>A0ABT5APX6</accession>
<dbReference type="InterPro" id="IPR050179">
    <property type="entry name" value="Trans_hexapeptide_repeat"/>
</dbReference>
<keyword evidence="2" id="KW-1185">Reference proteome</keyword>
<dbReference type="Proteomes" id="UP001212499">
    <property type="component" value="Unassembled WGS sequence"/>
</dbReference>
<reference evidence="1 2" key="1">
    <citation type="submission" date="2023-01" db="EMBL/GenBank/DDBJ databases">
        <title>Genomes from the Australian National Cyanobacteria Reference Collection.</title>
        <authorList>
            <person name="Willis A."/>
            <person name="Lee E.M.F."/>
        </authorList>
    </citation>
    <scope>NUCLEOTIDE SEQUENCE [LARGE SCALE GENOMIC DNA]</scope>
    <source>
        <strain evidence="1 2">CS-1033</strain>
    </source>
</reference>
<dbReference type="InterPro" id="IPR001451">
    <property type="entry name" value="Hexapep"/>
</dbReference>
<dbReference type="PANTHER" id="PTHR43300">
    <property type="entry name" value="ACETYLTRANSFERASE"/>
    <property type="match status" value="1"/>
</dbReference>
<organism evidence="1 2">
    <name type="scientific">Anabaenopsis arnoldii</name>
    <dbReference type="NCBI Taxonomy" id="2152938"/>
    <lineage>
        <taxon>Bacteria</taxon>
        <taxon>Bacillati</taxon>
        <taxon>Cyanobacteriota</taxon>
        <taxon>Cyanophyceae</taxon>
        <taxon>Nostocales</taxon>
        <taxon>Nodulariaceae</taxon>
        <taxon>Anabaenopsis</taxon>
    </lineage>
</organism>